<dbReference type="SUPFAM" id="SSF46785">
    <property type="entry name" value="Winged helix' DNA-binding domain"/>
    <property type="match status" value="1"/>
</dbReference>
<reference evidence="7" key="1">
    <citation type="submission" date="2023-09" db="EMBL/GenBank/DDBJ databases">
        <authorList>
            <consortium name="CW5 consortium"/>
            <person name="Lu C.-W."/>
        </authorList>
    </citation>
    <scope>NUCLEOTIDE SEQUENCE</scope>
    <source>
        <strain evidence="7">KPS</strain>
    </source>
</reference>
<name>A0ABY9R375_9BACT</name>
<evidence type="ECO:0000256" key="5">
    <source>
        <dbReference type="ARBA" id="ARBA00023125"/>
    </source>
</evidence>
<keyword evidence="3" id="KW-0862">Zinc</keyword>
<proteinExistence type="inferred from homology"/>
<keyword evidence="8" id="KW-1185">Reference proteome</keyword>
<dbReference type="InterPro" id="IPR036388">
    <property type="entry name" value="WH-like_DNA-bd_sf"/>
</dbReference>
<keyword evidence="5" id="KW-0238">DNA-binding</keyword>
<dbReference type="InterPro" id="IPR036390">
    <property type="entry name" value="WH_DNA-bd_sf"/>
</dbReference>
<dbReference type="PANTHER" id="PTHR33202">
    <property type="entry name" value="ZINC UPTAKE REGULATION PROTEIN"/>
    <property type="match status" value="1"/>
</dbReference>
<dbReference type="EMBL" id="CP133659">
    <property type="protein sequence ID" value="WMW65647.1"/>
    <property type="molecule type" value="Genomic_DNA"/>
</dbReference>
<evidence type="ECO:0000256" key="1">
    <source>
        <dbReference type="ARBA" id="ARBA00007957"/>
    </source>
</evidence>
<evidence type="ECO:0000313" key="7">
    <source>
        <dbReference type="EMBL" id="WMW65647.1"/>
    </source>
</evidence>
<keyword evidence="6" id="KW-0804">Transcription</keyword>
<dbReference type="PANTHER" id="PTHR33202:SF7">
    <property type="entry name" value="FERRIC UPTAKE REGULATION PROTEIN"/>
    <property type="match status" value="1"/>
</dbReference>
<evidence type="ECO:0000256" key="6">
    <source>
        <dbReference type="ARBA" id="ARBA00023163"/>
    </source>
</evidence>
<comment type="similarity">
    <text evidence="1">Belongs to the Fur family.</text>
</comment>
<protein>
    <submittedName>
        <fullName evidence="7">Transcriptional repressor</fullName>
    </submittedName>
</protein>
<keyword evidence="2" id="KW-0678">Repressor</keyword>
<dbReference type="Proteomes" id="UP001180616">
    <property type="component" value="Chromosome"/>
</dbReference>
<accession>A0ABY9R375</accession>
<evidence type="ECO:0000313" key="8">
    <source>
        <dbReference type="Proteomes" id="UP001180616"/>
    </source>
</evidence>
<dbReference type="InterPro" id="IPR043135">
    <property type="entry name" value="Fur_C"/>
</dbReference>
<dbReference type="Gene3D" id="3.30.1490.190">
    <property type="match status" value="1"/>
</dbReference>
<evidence type="ECO:0000256" key="2">
    <source>
        <dbReference type="ARBA" id="ARBA00022491"/>
    </source>
</evidence>
<organism evidence="7 8">
    <name type="scientific">Nitratidesulfovibrio liaohensis</name>
    <dbReference type="NCBI Taxonomy" id="2604158"/>
    <lineage>
        <taxon>Bacteria</taxon>
        <taxon>Pseudomonadati</taxon>
        <taxon>Thermodesulfobacteriota</taxon>
        <taxon>Desulfovibrionia</taxon>
        <taxon>Desulfovibrionales</taxon>
        <taxon>Desulfovibrionaceae</taxon>
        <taxon>Nitratidesulfovibrio</taxon>
    </lineage>
</organism>
<dbReference type="RefSeq" id="WP_309541611.1">
    <property type="nucleotide sequence ID" value="NZ_CP133659.1"/>
</dbReference>
<dbReference type="InterPro" id="IPR002481">
    <property type="entry name" value="FUR"/>
</dbReference>
<evidence type="ECO:0000256" key="4">
    <source>
        <dbReference type="ARBA" id="ARBA00023015"/>
    </source>
</evidence>
<gene>
    <name evidence="7" type="ORF">KPS_000137</name>
</gene>
<dbReference type="Gene3D" id="1.10.10.10">
    <property type="entry name" value="Winged helix-like DNA-binding domain superfamily/Winged helix DNA-binding domain"/>
    <property type="match status" value="1"/>
</dbReference>
<dbReference type="Pfam" id="PF01475">
    <property type="entry name" value="FUR"/>
    <property type="match status" value="1"/>
</dbReference>
<evidence type="ECO:0000256" key="3">
    <source>
        <dbReference type="ARBA" id="ARBA00022833"/>
    </source>
</evidence>
<keyword evidence="4" id="KW-0805">Transcription regulation</keyword>
<sequence>MIKPMTDARARLEHAGLEATPRRIAVLEALAALPHAPAAQELLDTVRRTTRMDKVTLYRTLDLLVEAGILQRHSGADGTFRHCMAPAGKNAAHGHFQCTRCGVMTCLPSLPAALDAAALLPAGVTVEHVEVRLDGVCGRCQRG</sequence>